<evidence type="ECO:0000313" key="5">
    <source>
        <dbReference type="EMBL" id="KAG8096533.1"/>
    </source>
</evidence>
<gene>
    <name evidence="5" type="ORF">GUJ93_ZPchr0013g34618</name>
</gene>
<protein>
    <recommendedName>
        <fullName evidence="4">RRM domain-containing protein</fullName>
    </recommendedName>
</protein>
<dbReference type="Proteomes" id="UP000729402">
    <property type="component" value="Unassembled WGS sequence"/>
</dbReference>
<dbReference type="FunFam" id="3.30.70.330:FF:001138">
    <property type="entry name" value="RNA-binding (RRM/RBD/RNP motifs) family protein"/>
    <property type="match status" value="1"/>
</dbReference>
<dbReference type="GO" id="GO:0030619">
    <property type="term" value="F:U1 snRNA binding"/>
    <property type="evidence" value="ECO:0007669"/>
    <property type="project" value="TreeGrafter"/>
</dbReference>
<reference evidence="5" key="1">
    <citation type="journal article" date="2021" name="bioRxiv">
        <title>Whole Genome Assembly and Annotation of Northern Wild Rice, Zizania palustris L., Supports a Whole Genome Duplication in the Zizania Genus.</title>
        <authorList>
            <person name="Haas M."/>
            <person name="Kono T."/>
            <person name="Macchietto M."/>
            <person name="Millas R."/>
            <person name="McGilp L."/>
            <person name="Shao M."/>
            <person name="Duquette J."/>
            <person name="Hirsch C.N."/>
            <person name="Kimball J."/>
        </authorList>
    </citation>
    <scope>NUCLEOTIDE SEQUENCE</scope>
    <source>
        <tissue evidence="5">Fresh leaf tissue</tissue>
    </source>
</reference>
<dbReference type="PANTHER" id="PTHR13952:SF21">
    <property type="entry name" value="POLYNUCLEOTIDE ADENYLYLTRANSFERASE DOMAIN_RNA RECOGNITION MOTIF PROTEIN-RELATED"/>
    <property type="match status" value="1"/>
</dbReference>
<dbReference type="GO" id="GO:0005685">
    <property type="term" value="C:U1 snRNP"/>
    <property type="evidence" value="ECO:0007669"/>
    <property type="project" value="TreeGrafter"/>
</dbReference>
<proteinExistence type="predicted"/>
<name>A0A8J5WT91_ZIZPA</name>
<dbReference type="PROSITE" id="PS50102">
    <property type="entry name" value="RRM"/>
    <property type="match status" value="1"/>
</dbReference>
<dbReference type="GO" id="GO:0071011">
    <property type="term" value="C:precatalytic spliceosome"/>
    <property type="evidence" value="ECO:0007669"/>
    <property type="project" value="TreeGrafter"/>
</dbReference>
<dbReference type="PANTHER" id="PTHR13952">
    <property type="entry name" value="U1 SMALL NUCLEAR RIBONUCLEOPROTEIN 70 KD"/>
    <property type="match status" value="1"/>
</dbReference>
<dbReference type="SMART" id="SM00360">
    <property type="entry name" value="RRM"/>
    <property type="match status" value="1"/>
</dbReference>
<comment type="subcellular location">
    <subcellularLocation>
        <location evidence="1">Nucleus</location>
    </subcellularLocation>
</comment>
<evidence type="ECO:0000256" key="2">
    <source>
        <dbReference type="ARBA" id="ARBA00023242"/>
    </source>
</evidence>
<evidence type="ECO:0000313" key="6">
    <source>
        <dbReference type="Proteomes" id="UP000729402"/>
    </source>
</evidence>
<sequence>MMRRGGKLAGLASRVVGTKPFSTEIFVSRLSFYTTEEELQNIFSPFGAVDEARLVRDNQTGRPKGFGFVRYSSQAEAQKAVKAMDGRIIRGRLVFVEMAKERKTE</sequence>
<feature type="domain" description="RRM" evidence="4">
    <location>
        <begin position="23"/>
        <end position="101"/>
    </location>
</feature>
<dbReference type="InterPro" id="IPR000504">
    <property type="entry name" value="RRM_dom"/>
</dbReference>
<reference evidence="5" key="2">
    <citation type="submission" date="2021-02" db="EMBL/GenBank/DDBJ databases">
        <authorList>
            <person name="Kimball J.A."/>
            <person name="Haas M.W."/>
            <person name="Macchietto M."/>
            <person name="Kono T."/>
            <person name="Duquette J."/>
            <person name="Shao M."/>
        </authorList>
    </citation>
    <scope>NUCLEOTIDE SEQUENCE</scope>
    <source>
        <tissue evidence="5">Fresh leaf tissue</tissue>
    </source>
</reference>
<keyword evidence="2" id="KW-0539">Nucleus</keyword>
<dbReference type="GO" id="GO:0003729">
    <property type="term" value="F:mRNA binding"/>
    <property type="evidence" value="ECO:0007669"/>
    <property type="project" value="TreeGrafter"/>
</dbReference>
<dbReference type="EMBL" id="JAAALK010000079">
    <property type="protein sequence ID" value="KAG8096533.1"/>
    <property type="molecule type" value="Genomic_DNA"/>
</dbReference>
<evidence type="ECO:0000256" key="3">
    <source>
        <dbReference type="PROSITE-ProRule" id="PRU00176"/>
    </source>
</evidence>
<accession>A0A8J5WT91</accession>
<dbReference type="GO" id="GO:0071004">
    <property type="term" value="C:U2-type prespliceosome"/>
    <property type="evidence" value="ECO:0007669"/>
    <property type="project" value="TreeGrafter"/>
</dbReference>
<keyword evidence="3" id="KW-0694">RNA-binding</keyword>
<keyword evidence="6" id="KW-1185">Reference proteome</keyword>
<evidence type="ECO:0000256" key="1">
    <source>
        <dbReference type="ARBA" id="ARBA00004123"/>
    </source>
</evidence>
<dbReference type="InterPro" id="IPR051183">
    <property type="entry name" value="U1_U11-U12_snRNP_70-35kDa"/>
</dbReference>
<dbReference type="AlphaFoldDB" id="A0A8J5WT91"/>
<evidence type="ECO:0000259" key="4">
    <source>
        <dbReference type="PROSITE" id="PS50102"/>
    </source>
</evidence>
<comment type="caution">
    <text evidence="5">The sequence shown here is derived from an EMBL/GenBank/DDBJ whole genome shotgun (WGS) entry which is preliminary data.</text>
</comment>
<dbReference type="GO" id="GO:0000398">
    <property type="term" value="P:mRNA splicing, via spliceosome"/>
    <property type="evidence" value="ECO:0007669"/>
    <property type="project" value="TreeGrafter"/>
</dbReference>
<dbReference type="Pfam" id="PF00076">
    <property type="entry name" value="RRM_1"/>
    <property type="match status" value="1"/>
</dbReference>
<dbReference type="CDD" id="cd00590">
    <property type="entry name" value="RRM_SF"/>
    <property type="match status" value="1"/>
</dbReference>
<organism evidence="5 6">
    <name type="scientific">Zizania palustris</name>
    <name type="common">Northern wild rice</name>
    <dbReference type="NCBI Taxonomy" id="103762"/>
    <lineage>
        <taxon>Eukaryota</taxon>
        <taxon>Viridiplantae</taxon>
        <taxon>Streptophyta</taxon>
        <taxon>Embryophyta</taxon>
        <taxon>Tracheophyta</taxon>
        <taxon>Spermatophyta</taxon>
        <taxon>Magnoliopsida</taxon>
        <taxon>Liliopsida</taxon>
        <taxon>Poales</taxon>
        <taxon>Poaceae</taxon>
        <taxon>BOP clade</taxon>
        <taxon>Oryzoideae</taxon>
        <taxon>Oryzeae</taxon>
        <taxon>Zizaniinae</taxon>
        <taxon>Zizania</taxon>
    </lineage>
</organism>
<dbReference type="OrthoDB" id="439808at2759"/>